<dbReference type="Proteomes" id="UP001221142">
    <property type="component" value="Unassembled WGS sequence"/>
</dbReference>
<reference evidence="1" key="1">
    <citation type="submission" date="2023-03" db="EMBL/GenBank/DDBJ databases">
        <title>Massive genome expansion in bonnet fungi (Mycena s.s.) driven by repeated elements and novel gene families across ecological guilds.</title>
        <authorList>
            <consortium name="Lawrence Berkeley National Laboratory"/>
            <person name="Harder C.B."/>
            <person name="Miyauchi S."/>
            <person name="Viragh M."/>
            <person name="Kuo A."/>
            <person name="Thoen E."/>
            <person name="Andreopoulos B."/>
            <person name="Lu D."/>
            <person name="Skrede I."/>
            <person name="Drula E."/>
            <person name="Henrissat B."/>
            <person name="Morin E."/>
            <person name="Kohler A."/>
            <person name="Barry K."/>
            <person name="LaButti K."/>
            <person name="Morin E."/>
            <person name="Salamov A."/>
            <person name="Lipzen A."/>
            <person name="Mereny Z."/>
            <person name="Hegedus B."/>
            <person name="Baldrian P."/>
            <person name="Stursova M."/>
            <person name="Weitz H."/>
            <person name="Taylor A."/>
            <person name="Grigoriev I.V."/>
            <person name="Nagy L.G."/>
            <person name="Martin F."/>
            <person name="Kauserud H."/>
        </authorList>
    </citation>
    <scope>NUCLEOTIDE SEQUENCE</scope>
    <source>
        <strain evidence="1">9284</strain>
    </source>
</reference>
<dbReference type="EMBL" id="JARKIF010000030">
    <property type="protein sequence ID" value="KAJ7612580.1"/>
    <property type="molecule type" value="Genomic_DNA"/>
</dbReference>
<evidence type="ECO:0000313" key="2">
    <source>
        <dbReference type="Proteomes" id="UP001221142"/>
    </source>
</evidence>
<dbReference type="AlphaFoldDB" id="A0AAD7B7M8"/>
<accession>A0AAD7B7M8</accession>
<sequence>MVVEPYLCPLGVYDPPNLAVGCGLPAEASVWDNHVDAPMIPEQGLSNMQVRVNAFYEHQNIALGEASGLTWTQPTGTDKTPTIDSFTAEERATYCDPAGAMSDMPT</sequence>
<gene>
    <name evidence="1" type="ORF">FB45DRAFT_1036801</name>
</gene>
<protein>
    <submittedName>
        <fullName evidence="1">Uncharacterized protein</fullName>
    </submittedName>
</protein>
<evidence type="ECO:0000313" key="1">
    <source>
        <dbReference type="EMBL" id="KAJ7612580.1"/>
    </source>
</evidence>
<proteinExistence type="predicted"/>
<name>A0AAD7B7M8_9AGAR</name>
<comment type="caution">
    <text evidence="1">The sequence shown here is derived from an EMBL/GenBank/DDBJ whole genome shotgun (WGS) entry which is preliminary data.</text>
</comment>
<organism evidence="1 2">
    <name type="scientific">Roridomyces roridus</name>
    <dbReference type="NCBI Taxonomy" id="1738132"/>
    <lineage>
        <taxon>Eukaryota</taxon>
        <taxon>Fungi</taxon>
        <taxon>Dikarya</taxon>
        <taxon>Basidiomycota</taxon>
        <taxon>Agaricomycotina</taxon>
        <taxon>Agaricomycetes</taxon>
        <taxon>Agaricomycetidae</taxon>
        <taxon>Agaricales</taxon>
        <taxon>Marasmiineae</taxon>
        <taxon>Mycenaceae</taxon>
        <taxon>Roridomyces</taxon>
    </lineage>
</organism>
<keyword evidence="2" id="KW-1185">Reference proteome</keyword>